<name>A0AAW1XJI2_RUBAR</name>
<feature type="region of interest" description="Disordered" evidence="1">
    <location>
        <begin position="54"/>
        <end position="95"/>
    </location>
</feature>
<reference evidence="2 3" key="1">
    <citation type="journal article" date="2023" name="G3 (Bethesda)">
        <title>A chromosome-length genome assembly and annotation of blackberry (Rubus argutus, cv. 'Hillquist').</title>
        <authorList>
            <person name="Bruna T."/>
            <person name="Aryal R."/>
            <person name="Dudchenko O."/>
            <person name="Sargent D.J."/>
            <person name="Mead D."/>
            <person name="Buti M."/>
            <person name="Cavallini A."/>
            <person name="Hytonen T."/>
            <person name="Andres J."/>
            <person name="Pham M."/>
            <person name="Weisz D."/>
            <person name="Mascagni F."/>
            <person name="Usai G."/>
            <person name="Natali L."/>
            <person name="Bassil N."/>
            <person name="Fernandez G.E."/>
            <person name="Lomsadze A."/>
            <person name="Armour M."/>
            <person name="Olukolu B."/>
            <person name="Poorten T."/>
            <person name="Britton C."/>
            <person name="Davik J."/>
            <person name="Ashrafi H."/>
            <person name="Aiden E.L."/>
            <person name="Borodovsky M."/>
            <person name="Worthington M."/>
        </authorList>
    </citation>
    <scope>NUCLEOTIDE SEQUENCE [LARGE SCALE GENOMIC DNA]</scope>
    <source>
        <strain evidence="2">PI 553951</strain>
    </source>
</reference>
<evidence type="ECO:0000256" key="1">
    <source>
        <dbReference type="SAM" id="MobiDB-lite"/>
    </source>
</evidence>
<dbReference type="Proteomes" id="UP001457282">
    <property type="component" value="Unassembled WGS sequence"/>
</dbReference>
<proteinExistence type="predicted"/>
<accession>A0AAW1XJI2</accession>
<comment type="caution">
    <text evidence="2">The sequence shown here is derived from an EMBL/GenBank/DDBJ whole genome shotgun (WGS) entry which is preliminary data.</text>
</comment>
<sequence>MLEEEGSGLGFWDRSIGDGFTGGVDRSCSDSGSSGTAEVDHEETGFVMGRWRAGEDGGSGVAEQTMAGQRDAAGPSWDCSSARDGDEQGRDGLGSTRQWLPVGVAVVVDRVRRGLGSGVDGGELSSAVWTTSWWLQRLWGGRRGEIVGASVRIDFSFAERDDRNDESVMCEGFGGSEAAAMACDGGYVTGGCGSSTER</sequence>
<gene>
    <name evidence="2" type="ORF">M0R45_013787</name>
</gene>
<evidence type="ECO:0000313" key="2">
    <source>
        <dbReference type="EMBL" id="KAK9936968.1"/>
    </source>
</evidence>
<keyword evidence="3" id="KW-1185">Reference proteome</keyword>
<dbReference type="AlphaFoldDB" id="A0AAW1XJI2"/>
<protein>
    <submittedName>
        <fullName evidence="2">Uncharacterized protein</fullName>
    </submittedName>
</protein>
<evidence type="ECO:0000313" key="3">
    <source>
        <dbReference type="Proteomes" id="UP001457282"/>
    </source>
</evidence>
<organism evidence="2 3">
    <name type="scientific">Rubus argutus</name>
    <name type="common">Southern blackberry</name>
    <dbReference type="NCBI Taxonomy" id="59490"/>
    <lineage>
        <taxon>Eukaryota</taxon>
        <taxon>Viridiplantae</taxon>
        <taxon>Streptophyta</taxon>
        <taxon>Embryophyta</taxon>
        <taxon>Tracheophyta</taxon>
        <taxon>Spermatophyta</taxon>
        <taxon>Magnoliopsida</taxon>
        <taxon>eudicotyledons</taxon>
        <taxon>Gunneridae</taxon>
        <taxon>Pentapetalae</taxon>
        <taxon>rosids</taxon>
        <taxon>fabids</taxon>
        <taxon>Rosales</taxon>
        <taxon>Rosaceae</taxon>
        <taxon>Rosoideae</taxon>
        <taxon>Rosoideae incertae sedis</taxon>
        <taxon>Rubus</taxon>
    </lineage>
</organism>
<dbReference type="EMBL" id="JBEDUW010000003">
    <property type="protein sequence ID" value="KAK9936968.1"/>
    <property type="molecule type" value="Genomic_DNA"/>
</dbReference>
<feature type="compositionally biased region" description="Basic and acidic residues" evidence="1">
    <location>
        <begin position="81"/>
        <end position="90"/>
    </location>
</feature>